<keyword evidence="2" id="KW-1185">Reference proteome</keyword>
<name>A0ACB7ZVR9_9AGAM</name>
<gene>
    <name evidence="1" type="ORF">BJ138DRAFT_844473</name>
</gene>
<dbReference type="Proteomes" id="UP000790377">
    <property type="component" value="Unassembled WGS sequence"/>
</dbReference>
<accession>A0ACB7ZVR9</accession>
<comment type="caution">
    <text evidence="1">The sequence shown here is derived from an EMBL/GenBank/DDBJ whole genome shotgun (WGS) entry which is preliminary data.</text>
</comment>
<proteinExistence type="predicted"/>
<dbReference type="EMBL" id="MU268311">
    <property type="protein sequence ID" value="KAH7904964.1"/>
    <property type="molecule type" value="Genomic_DNA"/>
</dbReference>
<evidence type="ECO:0000313" key="1">
    <source>
        <dbReference type="EMBL" id="KAH7904964.1"/>
    </source>
</evidence>
<protein>
    <submittedName>
        <fullName evidence="1">Uncharacterized protein</fullName>
    </submittedName>
</protein>
<evidence type="ECO:0000313" key="2">
    <source>
        <dbReference type="Proteomes" id="UP000790377"/>
    </source>
</evidence>
<organism evidence="1 2">
    <name type="scientific">Hygrophoropsis aurantiaca</name>
    <dbReference type="NCBI Taxonomy" id="72124"/>
    <lineage>
        <taxon>Eukaryota</taxon>
        <taxon>Fungi</taxon>
        <taxon>Dikarya</taxon>
        <taxon>Basidiomycota</taxon>
        <taxon>Agaricomycotina</taxon>
        <taxon>Agaricomycetes</taxon>
        <taxon>Agaricomycetidae</taxon>
        <taxon>Boletales</taxon>
        <taxon>Coniophorineae</taxon>
        <taxon>Hygrophoropsidaceae</taxon>
        <taxon>Hygrophoropsis</taxon>
    </lineage>
</organism>
<reference evidence="1" key="1">
    <citation type="journal article" date="2021" name="New Phytol.">
        <title>Evolutionary innovations through gain and loss of genes in the ectomycorrhizal Boletales.</title>
        <authorList>
            <person name="Wu G."/>
            <person name="Miyauchi S."/>
            <person name="Morin E."/>
            <person name="Kuo A."/>
            <person name="Drula E."/>
            <person name="Varga T."/>
            <person name="Kohler A."/>
            <person name="Feng B."/>
            <person name="Cao Y."/>
            <person name="Lipzen A."/>
            <person name="Daum C."/>
            <person name="Hundley H."/>
            <person name="Pangilinan J."/>
            <person name="Johnson J."/>
            <person name="Barry K."/>
            <person name="LaButti K."/>
            <person name="Ng V."/>
            <person name="Ahrendt S."/>
            <person name="Min B."/>
            <person name="Choi I.G."/>
            <person name="Park H."/>
            <person name="Plett J.M."/>
            <person name="Magnuson J."/>
            <person name="Spatafora J.W."/>
            <person name="Nagy L.G."/>
            <person name="Henrissat B."/>
            <person name="Grigoriev I.V."/>
            <person name="Yang Z.L."/>
            <person name="Xu J."/>
            <person name="Martin F.M."/>
        </authorList>
    </citation>
    <scope>NUCLEOTIDE SEQUENCE</scope>
    <source>
        <strain evidence="1">ATCC 28755</strain>
    </source>
</reference>
<sequence>MADPAFIQELQWRQITNYITAAGGALVAYDQVLTFSEEVIYLWNRQWNFMIALYVIARYSGSLSIIGLAALYMDINWTSSVNVTMLMAVNWAGNIFTLTMQVILMVRVYVLTNKSRAILVFLGIFYVLQATGVIALTALMYNSRVLHEYGISVGPAVGSVEQIVNYNTSANTVRVYSVINQQSPILSVIFDIVLLFFALRAFLKHALEAKRWDGKWSVNVLVRTVMADHLVYFVCNLTWLLLNLILGYISSVAEIKAFTAVLNNFYSVLSALVIVTGPRMVISLRATENRTRRESSGWELSTIQFGVREPPTQSLSGMEVRTLLLVYGIKTRP</sequence>